<dbReference type="InterPro" id="IPR000182">
    <property type="entry name" value="GNAT_dom"/>
</dbReference>
<organism evidence="2 3">
    <name type="scientific">Microbacterium flavum</name>
    <dbReference type="NCBI Taxonomy" id="415216"/>
    <lineage>
        <taxon>Bacteria</taxon>
        <taxon>Bacillati</taxon>
        <taxon>Actinomycetota</taxon>
        <taxon>Actinomycetes</taxon>
        <taxon>Micrococcales</taxon>
        <taxon>Microbacteriaceae</taxon>
        <taxon>Microbacterium</taxon>
    </lineage>
</organism>
<comment type="caution">
    <text evidence="2">The sequence shown here is derived from an EMBL/GenBank/DDBJ whole genome shotgun (WGS) entry which is preliminary data.</text>
</comment>
<dbReference type="RefSeq" id="WP_215487962.1">
    <property type="nucleotide sequence ID" value="NZ_BAAAPJ010000008.1"/>
</dbReference>
<dbReference type="Proteomes" id="UP000740605">
    <property type="component" value="Unassembled WGS sequence"/>
</dbReference>
<dbReference type="SUPFAM" id="SSF55729">
    <property type="entry name" value="Acyl-CoA N-acyltransferases (Nat)"/>
    <property type="match status" value="1"/>
</dbReference>
<proteinExistence type="predicted"/>
<dbReference type="EMBL" id="JAFLHG010000010">
    <property type="protein sequence ID" value="MBT8798736.1"/>
    <property type="molecule type" value="Genomic_DNA"/>
</dbReference>
<feature type="domain" description="N-acetyltransferase" evidence="1">
    <location>
        <begin position="3"/>
        <end position="143"/>
    </location>
</feature>
<protein>
    <submittedName>
        <fullName evidence="2">GNAT family N-acetyltransferase</fullName>
    </submittedName>
</protein>
<evidence type="ECO:0000313" key="3">
    <source>
        <dbReference type="Proteomes" id="UP000740605"/>
    </source>
</evidence>
<dbReference type="Pfam" id="PF13508">
    <property type="entry name" value="Acetyltransf_7"/>
    <property type="match status" value="1"/>
</dbReference>
<gene>
    <name evidence="2" type="ORF">J0P97_11720</name>
</gene>
<dbReference type="PROSITE" id="PS51186">
    <property type="entry name" value="GNAT"/>
    <property type="match status" value="1"/>
</dbReference>
<keyword evidence="3" id="KW-1185">Reference proteome</keyword>
<dbReference type="InterPro" id="IPR016181">
    <property type="entry name" value="Acyl_CoA_acyltransferase"/>
</dbReference>
<name>A0ABS5XWF5_9MICO</name>
<dbReference type="Gene3D" id="3.40.630.30">
    <property type="match status" value="1"/>
</dbReference>
<evidence type="ECO:0000259" key="1">
    <source>
        <dbReference type="PROSITE" id="PS51186"/>
    </source>
</evidence>
<dbReference type="CDD" id="cd04301">
    <property type="entry name" value="NAT_SF"/>
    <property type="match status" value="1"/>
</dbReference>
<sequence>MHISLRPSIPQDIDWLVELRARVLRADLERLGRYDERRVRERMRRSFNPEWTRIISVAGSDVGCITTRTDGPVRWIEHFYLEPALQGRGVGSEVLRRVAAEAFTGSTRLNVLQGSAARRLYERHGFITDSEDDVDVYMTLKSPDHA</sequence>
<accession>A0ABS5XWF5</accession>
<reference evidence="2 3" key="1">
    <citation type="submission" date="2021-03" db="EMBL/GenBank/DDBJ databases">
        <title>Microbacterium pauli sp. nov., isolated from microfiltered milk.</title>
        <authorList>
            <person name="Bellassi P."/>
            <person name="Fontana A."/>
            <person name="Callegari M.L."/>
            <person name="Lorenzo M."/>
            <person name="Cappa F."/>
        </authorList>
    </citation>
    <scope>NUCLEOTIDE SEQUENCE [LARGE SCALE GENOMIC DNA]</scope>
    <source>
        <strain evidence="2 3">DSM 18909</strain>
    </source>
</reference>
<evidence type="ECO:0000313" key="2">
    <source>
        <dbReference type="EMBL" id="MBT8798736.1"/>
    </source>
</evidence>